<dbReference type="Proteomes" id="UP000482209">
    <property type="component" value="Unassembled WGS sequence"/>
</dbReference>
<dbReference type="InterPro" id="IPR011009">
    <property type="entry name" value="Kinase-like_dom_sf"/>
</dbReference>
<dbReference type="PANTHER" id="PTHR39179">
    <property type="entry name" value="SPORE COAT PROTEIN I"/>
    <property type="match status" value="1"/>
</dbReference>
<dbReference type="InterPro" id="IPR014255">
    <property type="entry name" value="Spore_coat_CotS"/>
</dbReference>
<evidence type="ECO:0000313" key="1">
    <source>
        <dbReference type="EMBL" id="MSS63267.1"/>
    </source>
</evidence>
<keyword evidence="1" id="KW-0167">Capsid protein</keyword>
<dbReference type="Gene3D" id="3.90.1200.10">
    <property type="match status" value="1"/>
</dbReference>
<proteinExistence type="predicted"/>
<dbReference type="InterPro" id="IPR047175">
    <property type="entry name" value="CotS-like"/>
</dbReference>
<accession>A0A6L5XXJ7</accession>
<organism evidence="1 2">
    <name type="scientific">Velocimicrobium porci</name>
    <dbReference type="NCBI Taxonomy" id="2606634"/>
    <lineage>
        <taxon>Bacteria</taxon>
        <taxon>Bacillati</taxon>
        <taxon>Bacillota</taxon>
        <taxon>Clostridia</taxon>
        <taxon>Lachnospirales</taxon>
        <taxon>Lachnospiraceae</taxon>
        <taxon>Velocimicrobium</taxon>
    </lineage>
</organism>
<sequence length="323" mass="38114">MNDRFAEVLQGYDFTVRAMNRARGAFLLDTNRGLKLLKGLESSEKKIIAEYELTTYLSESSFRYVDKIVKNKEGMLITADGQGERYIVKDWFSGEECNAREKEDVLEGARTLGRLHTCLKSYSLSEEGSLAKTTDIRTSLEKHTRELRRVKSYIRGKKKKNEFEVSILDCFDMFYSRAEWALDSLEDCMYQEQQVIHGSYTYHNILRIKNGTAVVNFNRAEYNSPVIDLYYFFRKVMEKNNWKISLGEGILKEYQKACQLSEYQWKLLGLLLAYPEKYWKIVNHYYNNKKCWTANKNVQKLEGIREQEWQKTLFLQKVFSLSF</sequence>
<dbReference type="PANTHER" id="PTHR39179:SF1">
    <property type="entry name" value="SPORE COAT PROTEIN I"/>
    <property type="match status" value="1"/>
</dbReference>
<evidence type="ECO:0000313" key="2">
    <source>
        <dbReference type="Proteomes" id="UP000482209"/>
    </source>
</evidence>
<keyword evidence="2" id="KW-1185">Reference proteome</keyword>
<protein>
    <submittedName>
        <fullName evidence="1">CotS family spore coat protein</fullName>
    </submittedName>
</protein>
<dbReference type="NCBIfam" id="TIGR02906">
    <property type="entry name" value="spore_CotS"/>
    <property type="match status" value="1"/>
</dbReference>
<dbReference type="EMBL" id="VUMT01000005">
    <property type="protein sequence ID" value="MSS63267.1"/>
    <property type="molecule type" value="Genomic_DNA"/>
</dbReference>
<dbReference type="GO" id="GO:0042601">
    <property type="term" value="C:endospore-forming forespore"/>
    <property type="evidence" value="ECO:0007669"/>
    <property type="project" value="TreeGrafter"/>
</dbReference>
<dbReference type="RefSeq" id="WP_154518244.1">
    <property type="nucleotide sequence ID" value="NZ_VUMT01000005.1"/>
</dbReference>
<keyword evidence="1" id="KW-0946">Virion</keyword>
<dbReference type="SUPFAM" id="SSF56112">
    <property type="entry name" value="Protein kinase-like (PK-like)"/>
    <property type="match status" value="1"/>
</dbReference>
<name>A0A6L5XXJ7_9FIRM</name>
<dbReference type="Gene3D" id="3.30.200.20">
    <property type="entry name" value="Phosphorylase Kinase, domain 1"/>
    <property type="match status" value="1"/>
</dbReference>
<comment type="caution">
    <text evidence="1">The sequence shown here is derived from an EMBL/GenBank/DDBJ whole genome shotgun (WGS) entry which is preliminary data.</text>
</comment>
<gene>
    <name evidence="1" type="ORF">FYJ58_05160</name>
</gene>
<reference evidence="1 2" key="1">
    <citation type="submission" date="2019-08" db="EMBL/GenBank/DDBJ databases">
        <title>In-depth cultivation of the pig gut microbiome towards novel bacterial diversity and tailored functional studies.</title>
        <authorList>
            <person name="Wylensek D."/>
            <person name="Hitch T.C.A."/>
            <person name="Clavel T."/>
        </authorList>
    </citation>
    <scope>NUCLEOTIDE SEQUENCE [LARGE SCALE GENOMIC DNA]</scope>
    <source>
        <strain evidence="1 2">WCA-693-APC-MOT-I</strain>
    </source>
</reference>
<dbReference type="AlphaFoldDB" id="A0A6L5XXJ7"/>